<dbReference type="RefSeq" id="WP_012738652.1">
    <property type="nucleotide sequence ID" value="NC_012778.1"/>
</dbReference>
<dbReference type="InterPro" id="IPR046563">
    <property type="entry name" value="DUF6715"/>
</dbReference>
<name>C4Z310_LACE2</name>
<protein>
    <submittedName>
        <fullName evidence="2">Uncharacterized protein</fullName>
    </submittedName>
</protein>
<reference evidence="2 3" key="1">
    <citation type="journal article" date="2009" name="Proc. Natl. Acad. Sci. U.S.A.">
        <title>Characterizing a model human gut microbiota composed of members of its two dominant bacterial phyla.</title>
        <authorList>
            <person name="Mahowald M.A."/>
            <person name="Rey F.E."/>
            <person name="Seedorf H."/>
            <person name="Turnbaugh P.J."/>
            <person name="Fulton R.S."/>
            <person name="Wollam A."/>
            <person name="Shah N."/>
            <person name="Wang C."/>
            <person name="Magrini V."/>
            <person name="Wilson R.K."/>
            <person name="Cantarel B.L."/>
            <person name="Coutinho P.M."/>
            <person name="Henrissat B."/>
            <person name="Crock L.W."/>
            <person name="Russell A."/>
            <person name="Verberkmoes N.C."/>
            <person name="Hettich R.L."/>
            <person name="Gordon J.I."/>
        </authorList>
    </citation>
    <scope>NUCLEOTIDE SEQUENCE [LARGE SCALE GENOMIC DNA]</scope>
    <source>
        <strain evidence="3">ATCC 27750 / DSM 3376 / VPI C15-48 / C15-B4</strain>
    </source>
</reference>
<dbReference type="Proteomes" id="UP000001476">
    <property type="component" value="Chromosome"/>
</dbReference>
<proteinExistence type="predicted"/>
<keyword evidence="3" id="KW-1185">Reference proteome</keyword>
<keyword evidence="1" id="KW-0812">Transmembrane</keyword>
<evidence type="ECO:0000313" key="2">
    <source>
        <dbReference type="EMBL" id="ACR71415.1"/>
    </source>
</evidence>
<dbReference type="HOGENOM" id="CLU_120843_0_0_9"/>
<evidence type="ECO:0000256" key="1">
    <source>
        <dbReference type="SAM" id="Phobius"/>
    </source>
</evidence>
<dbReference type="GeneID" id="41357372"/>
<dbReference type="Pfam" id="PF20462">
    <property type="entry name" value="DUF6715"/>
    <property type="match status" value="1"/>
</dbReference>
<dbReference type="eggNOG" id="ENOG5032XMH">
    <property type="taxonomic scope" value="Bacteria"/>
</dbReference>
<dbReference type="EMBL" id="CP001104">
    <property type="protein sequence ID" value="ACR71415.1"/>
    <property type="molecule type" value="Genomic_DNA"/>
</dbReference>
<feature type="transmembrane region" description="Helical" evidence="1">
    <location>
        <begin position="7"/>
        <end position="25"/>
    </location>
</feature>
<gene>
    <name evidence="2" type="ordered locus">EUBELI_00379</name>
</gene>
<sequence>MKKYGRTIIVIAVLVALGLVYYYYLANKDTGKDATDIAADTSEVSVLISKDIMANYPESPKDVVNLYARITKAYYDTSLTDEQIEALGKQARLMFDDELKNTQTDADFYEKLKEDIGNYNSTKTRISSYAIQSAAKTKYSTFKDRQYASIALVYYLRQGDKLIDSPTKFTLRKDDDGHWKILFWELTEISSDSEQ</sequence>
<organism evidence="2 3">
    <name type="scientific">Lachnospira eligens (strain ATCC 27750 / DSM 3376 / VPI C15-48 / C15-B4)</name>
    <name type="common">Eubacterium eligens</name>
    <dbReference type="NCBI Taxonomy" id="515620"/>
    <lineage>
        <taxon>Bacteria</taxon>
        <taxon>Bacillati</taxon>
        <taxon>Bacillota</taxon>
        <taxon>Clostridia</taxon>
        <taxon>Lachnospirales</taxon>
        <taxon>Lachnospiraceae</taxon>
        <taxon>Lachnospira</taxon>
    </lineage>
</organism>
<dbReference type="AlphaFoldDB" id="C4Z310"/>
<keyword evidence="1" id="KW-0472">Membrane</keyword>
<evidence type="ECO:0000313" key="3">
    <source>
        <dbReference type="Proteomes" id="UP000001476"/>
    </source>
</evidence>
<accession>C4Z310</accession>
<dbReference type="STRING" id="515620.EUBELI_00379"/>
<dbReference type="KEGG" id="eel:EUBELI_00379"/>
<keyword evidence="1" id="KW-1133">Transmembrane helix</keyword>